<feature type="transmembrane region" description="Helical" evidence="6">
    <location>
        <begin position="897"/>
        <end position="920"/>
    </location>
</feature>
<dbReference type="InterPro" id="IPR043502">
    <property type="entry name" value="DNA/RNA_pol_sf"/>
</dbReference>
<dbReference type="SUPFAM" id="SSF56672">
    <property type="entry name" value="DNA/RNA polymerases"/>
    <property type="match status" value="1"/>
</dbReference>
<dbReference type="SUPFAM" id="SSF48726">
    <property type="entry name" value="Immunoglobulin"/>
    <property type="match status" value="1"/>
</dbReference>
<dbReference type="Gene3D" id="3.80.10.10">
    <property type="entry name" value="Ribonuclease Inhibitor"/>
    <property type="match status" value="4"/>
</dbReference>
<dbReference type="PRINTS" id="PR00019">
    <property type="entry name" value="LEURICHRPT"/>
</dbReference>
<evidence type="ECO:0000256" key="7">
    <source>
        <dbReference type="SAM" id="SignalP"/>
    </source>
</evidence>
<dbReference type="SMART" id="SM00409">
    <property type="entry name" value="IG"/>
    <property type="match status" value="1"/>
</dbReference>
<dbReference type="Gene3D" id="3.30.70.270">
    <property type="match status" value="1"/>
</dbReference>
<sequence length="1008" mass="113290">MSWQITLFIYVGPILLMNSGTLKGCPSECSCEDSDGKLYVDCSHGGLSEIPPNIPSDTTRLVLEHNDLTRIPEHAFMDLYGLVYINLGWNAINDISPNAFSGVASLTELILHSNGLTSLSETVFNELPNLKKLNISYNSLTSLPSEIFHNLTDLTTLDLSYNNLQSLNSSSFHNLTALEFLLLAENPWSCDCHMEAFKRWIHNNTQLRQQQVPYMGQLLTGNGLIPDTMKVSAIAKMPRLTDKKAVRLLGSMDYLSRVMPNLSKVCEPLPQTPEKNVEFMWESHQAEAFTTSAPLFQYHHIKMSWQITLFIYVVPILLMNSGTLKGCPSECSCEDSDGELHVDCSHGDMSEIPSNIPSDTTRLVLEHNDLTTVPEHAFIELYALVHINLGWNEITEISPSAFAGVTRLTELLLHRNRLTSLPETVFKELPNLGKLDISYNSLTSLPSEIFHNLTDLTTLDLSYNNLQSLNTSIFNRLYNLLELRLHTNDITFLPSSIFHALTKLIYLSVSYNELTSLSTTHFSTLTSLRSLQLYNNKLTALPRDIFKPLTELTSLHIGSNQLHSLTIHNLTQLVTLHASHNRFTDISFQQELTENAVNIFGLPNLRYLYLQNNDITHVHGTIDIFSGINSLMLGFNKLTFLPRLPSGLRHLYLENNKFAHLPDTIQSLSNLHRLTLNSNELKHLPNFHNLTALQVLKLSGNPWSCDCHMTAFKRWIHNNTQVDTQLICQYPIEYTGTNIVNLTVSDLQCLPPKFNSPFEWVYVGIGESITLTVNVNVPLPHIQWIPPSGIVIGTERDSVVRLESDGSLFIPSVQNDLVGSYVCIANYDKDQAVAVRYLQIRSPPRATTTYATGLPPTTYIPETTSENTSRNILFTINTRTKDAHETAPTKQDYLPTYVGYVASFIMGSVIGTVTIVFILCCRRHRGRKQNTTPESTEVNIDLPSRNNLNDDPNLHYADLSNVDSNIYQQLTTINNVTGGYVNSEMLATQVVPQEDGEHTENIYHSVDA</sequence>
<dbReference type="RefSeq" id="XP_006823993.1">
    <property type="nucleotide sequence ID" value="XM_006823930.1"/>
</dbReference>
<dbReference type="Proteomes" id="UP000694865">
    <property type="component" value="Unplaced"/>
</dbReference>
<dbReference type="InterPro" id="IPR000483">
    <property type="entry name" value="Cys-rich_flank_reg_C"/>
</dbReference>
<evidence type="ECO:0000313" key="9">
    <source>
        <dbReference type="Proteomes" id="UP000694865"/>
    </source>
</evidence>
<keyword evidence="6" id="KW-0812">Transmembrane</keyword>
<dbReference type="SMART" id="SM00013">
    <property type="entry name" value="LRRNT"/>
    <property type="match status" value="2"/>
</dbReference>
<dbReference type="GeneID" id="102806385"/>
<accession>A0ABM0MVF2</accession>
<dbReference type="Pfam" id="PF13927">
    <property type="entry name" value="Ig_3"/>
    <property type="match status" value="1"/>
</dbReference>
<dbReference type="SMART" id="SM00082">
    <property type="entry name" value="LRRCT"/>
    <property type="match status" value="2"/>
</dbReference>
<evidence type="ECO:0000256" key="5">
    <source>
        <dbReference type="SAM" id="MobiDB-lite"/>
    </source>
</evidence>
<dbReference type="InterPro" id="IPR003591">
    <property type="entry name" value="Leu-rich_rpt_typical-subtyp"/>
</dbReference>
<organism evidence="9 10">
    <name type="scientific">Saccoglossus kowalevskii</name>
    <name type="common">Acorn worm</name>
    <dbReference type="NCBI Taxonomy" id="10224"/>
    <lineage>
        <taxon>Eukaryota</taxon>
        <taxon>Metazoa</taxon>
        <taxon>Hemichordata</taxon>
        <taxon>Enteropneusta</taxon>
        <taxon>Harrimaniidae</taxon>
        <taxon>Saccoglossus</taxon>
    </lineage>
</organism>
<dbReference type="InterPro" id="IPR036179">
    <property type="entry name" value="Ig-like_dom_sf"/>
</dbReference>
<dbReference type="PROSITE" id="PS50835">
    <property type="entry name" value="IG_LIKE"/>
    <property type="match status" value="1"/>
</dbReference>
<evidence type="ECO:0000256" key="2">
    <source>
        <dbReference type="ARBA" id="ARBA00022729"/>
    </source>
</evidence>
<reference evidence="10" key="1">
    <citation type="submission" date="2025-08" db="UniProtKB">
        <authorList>
            <consortium name="RefSeq"/>
        </authorList>
    </citation>
    <scope>IDENTIFICATION</scope>
    <source>
        <tissue evidence="10">Testes</tissue>
    </source>
</reference>
<evidence type="ECO:0000256" key="3">
    <source>
        <dbReference type="ARBA" id="ARBA00022737"/>
    </source>
</evidence>
<dbReference type="SMART" id="SM00369">
    <property type="entry name" value="LRR_TYP"/>
    <property type="match status" value="18"/>
</dbReference>
<keyword evidence="9" id="KW-1185">Reference proteome</keyword>
<keyword evidence="2 7" id="KW-0732">Signal</keyword>
<dbReference type="Pfam" id="PF13855">
    <property type="entry name" value="LRR_8"/>
    <property type="match status" value="5"/>
</dbReference>
<dbReference type="SUPFAM" id="SSF52058">
    <property type="entry name" value="L domain-like"/>
    <property type="match status" value="2"/>
</dbReference>
<feature type="region of interest" description="Disordered" evidence="5">
    <location>
        <begin position="928"/>
        <end position="951"/>
    </location>
</feature>
<feature type="chain" id="PRO_5046219035" evidence="7">
    <location>
        <begin position="25"/>
        <end position="1008"/>
    </location>
</feature>
<gene>
    <name evidence="10" type="primary">LOC102806385</name>
</gene>
<feature type="signal peptide" evidence="7">
    <location>
        <begin position="1"/>
        <end position="24"/>
    </location>
</feature>
<dbReference type="PANTHER" id="PTHR24373:SF262">
    <property type="entry name" value="LEUCINE-RICH REPEAT-CONTAINING PROTEIN 15"/>
    <property type="match status" value="1"/>
</dbReference>
<feature type="domain" description="Ig-like" evidence="8">
    <location>
        <begin position="752"/>
        <end position="834"/>
    </location>
</feature>
<evidence type="ECO:0000256" key="6">
    <source>
        <dbReference type="SAM" id="Phobius"/>
    </source>
</evidence>
<evidence type="ECO:0000256" key="4">
    <source>
        <dbReference type="ARBA" id="ARBA00023157"/>
    </source>
</evidence>
<dbReference type="SMART" id="SM00365">
    <property type="entry name" value="LRR_SD22"/>
    <property type="match status" value="6"/>
</dbReference>
<evidence type="ECO:0000259" key="8">
    <source>
        <dbReference type="PROSITE" id="PS50835"/>
    </source>
</evidence>
<dbReference type="InterPro" id="IPR050328">
    <property type="entry name" value="Dev_Immune_Receptor"/>
</dbReference>
<keyword evidence="1" id="KW-0433">Leucine-rich repeat</keyword>
<evidence type="ECO:0000313" key="10">
    <source>
        <dbReference type="RefSeq" id="XP_006823993.1"/>
    </source>
</evidence>
<protein>
    <submittedName>
        <fullName evidence="10">Slit homolog 3 protein-like</fullName>
    </submittedName>
</protein>
<dbReference type="InterPro" id="IPR001611">
    <property type="entry name" value="Leu-rich_rpt"/>
</dbReference>
<dbReference type="InterPro" id="IPR000372">
    <property type="entry name" value="LRRNT"/>
</dbReference>
<dbReference type="InterPro" id="IPR007110">
    <property type="entry name" value="Ig-like_dom"/>
</dbReference>
<evidence type="ECO:0000256" key="1">
    <source>
        <dbReference type="ARBA" id="ARBA00022614"/>
    </source>
</evidence>
<name>A0ABM0MVF2_SACKO</name>
<dbReference type="InterPro" id="IPR032675">
    <property type="entry name" value="LRR_dom_sf"/>
</dbReference>
<keyword evidence="6" id="KW-0472">Membrane</keyword>
<keyword evidence="6" id="KW-1133">Transmembrane helix</keyword>
<dbReference type="InterPro" id="IPR003599">
    <property type="entry name" value="Ig_sub"/>
</dbReference>
<dbReference type="InterPro" id="IPR013783">
    <property type="entry name" value="Ig-like_fold"/>
</dbReference>
<keyword evidence="3" id="KW-0677">Repeat</keyword>
<feature type="compositionally biased region" description="Polar residues" evidence="5">
    <location>
        <begin position="929"/>
        <end position="950"/>
    </location>
</feature>
<dbReference type="InterPro" id="IPR043128">
    <property type="entry name" value="Rev_trsase/Diguanyl_cyclase"/>
</dbReference>
<dbReference type="PROSITE" id="PS51450">
    <property type="entry name" value="LRR"/>
    <property type="match status" value="6"/>
</dbReference>
<proteinExistence type="predicted"/>
<dbReference type="Gene3D" id="2.60.40.10">
    <property type="entry name" value="Immunoglobulins"/>
    <property type="match status" value="1"/>
</dbReference>
<dbReference type="PANTHER" id="PTHR24373">
    <property type="entry name" value="SLIT RELATED LEUCINE-RICH REPEAT NEURONAL PROTEIN"/>
    <property type="match status" value="1"/>
</dbReference>
<keyword evidence="4" id="KW-1015">Disulfide bond</keyword>
<dbReference type="SMART" id="SM00364">
    <property type="entry name" value="LRR_BAC"/>
    <property type="match status" value="12"/>
</dbReference>